<dbReference type="Gene3D" id="3.30.110.40">
    <property type="entry name" value="TusA-like domain"/>
    <property type="match status" value="1"/>
</dbReference>
<dbReference type="InterPro" id="IPR036868">
    <property type="entry name" value="TusA-like_sf"/>
</dbReference>
<comment type="caution">
    <text evidence="2">The sequence shown here is derived from an EMBL/GenBank/DDBJ whole genome shotgun (WGS) entry which is preliminary data.</text>
</comment>
<dbReference type="EMBL" id="MAPZ01000035">
    <property type="protein sequence ID" value="OBY09379.1"/>
    <property type="molecule type" value="Genomic_DNA"/>
</dbReference>
<organism evidence="2 3">
    <name type="scientific">Clostridium paraputrificum</name>
    <dbReference type="NCBI Taxonomy" id="29363"/>
    <lineage>
        <taxon>Bacteria</taxon>
        <taxon>Bacillati</taxon>
        <taxon>Bacillota</taxon>
        <taxon>Clostridia</taxon>
        <taxon>Eubacteriales</taxon>
        <taxon>Clostridiaceae</taxon>
        <taxon>Clostridium</taxon>
    </lineage>
</organism>
<dbReference type="GeneID" id="42777655"/>
<dbReference type="Pfam" id="PF02635">
    <property type="entry name" value="DsrE"/>
    <property type="match status" value="1"/>
</dbReference>
<keyword evidence="3" id="KW-1185">Reference proteome</keyword>
<gene>
    <name evidence="2" type="ORF">CP373A1_16645</name>
</gene>
<evidence type="ECO:0000259" key="1">
    <source>
        <dbReference type="Pfam" id="PF01206"/>
    </source>
</evidence>
<accession>A0A174E8Q0</accession>
<dbReference type="AlphaFoldDB" id="A0A174E8Q0"/>
<dbReference type="SUPFAM" id="SSF64307">
    <property type="entry name" value="SirA-like"/>
    <property type="match status" value="1"/>
</dbReference>
<dbReference type="SUPFAM" id="SSF75169">
    <property type="entry name" value="DsrEFH-like"/>
    <property type="match status" value="1"/>
</dbReference>
<protein>
    <recommendedName>
        <fullName evidence="1">UPF0033 domain-containing protein</fullName>
    </recommendedName>
</protein>
<feature type="domain" description="UPF0033" evidence="1">
    <location>
        <begin position="2"/>
        <end position="69"/>
    </location>
</feature>
<evidence type="ECO:0000313" key="2">
    <source>
        <dbReference type="EMBL" id="OBY09379.1"/>
    </source>
</evidence>
<dbReference type="Pfam" id="PF01206">
    <property type="entry name" value="TusA"/>
    <property type="match status" value="1"/>
</dbReference>
<sequence>MKRIDCRGIEGPKVIKKVKKYFDSIGEGEATVRVDNDIANSNITKYAMTQGYHVDSQEVGDEFNLTIEKRGCLEVLEEDKNYVVIISTDMLGKGDEELGKKLMISYLDTISEEFRLPKKIIFLNSGVKLLSEESKVIEGIKLLIEKGVKIYSSSMCIDHYDLRNKVLVGIKIDMNEIVDIMNEADQLIKI</sequence>
<evidence type="ECO:0000313" key="3">
    <source>
        <dbReference type="Proteomes" id="UP000092714"/>
    </source>
</evidence>
<dbReference type="InterPro" id="IPR003787">
    <property type="entry name" value="Sulphur_relay_DsrE/F-like"/>
</dbReference>
<dbReference type="Proteomes" id="UP000092714">
    <property type="component" value="Unassembled WGS sequence"/>
</dbReference>
<reference evidence="2 3" key="1">
    <citation type="submission" date="2016-06" db="EMBL/GenBank/DDBJ databases">
        <authorList>
            <person name="Kjaerup R.B."/>
            <person name="Dalgaard T.S."/>
            <person name="Juul-Madsen H.R."/>
        </authorList>
    </citation>
    <scope>NUCLEOTIDE SEQUENCE [LARGE SCALE GENOMIC DNA]</scope>
    <source>
        <strain evidence="2 3">373-A1</strain>
    </source>
</reference>
<dbReference type="NCBIfam" id="TIGR03527">
    <property type="entry name" value="selenium_YedF"/>
    <property type="match status" value="1"/>
</dbReference>
<dbReference type="InterPro" id="IPR019870">
    <property type="entry name" value="Se_metab_YedF"/>
</dbReference>
<dbReference type="eggNOG" id="COG0425">
    <property type="taxonomic scope" value="Bacteria"/>
</dbReference>
<name>A0A174E8Q0_9CLOT</name>
<dbReference type="RefSeq" id="WP_027099814.1">
    <property type="nucleotide sequence ID" value="NZ_CABHIH010000008.1"/>
</dbReference>
<dbReference type="InterPro" id="IPR027396">
    <property type="entry name" value="DsrEFH-like"/>
</dbReference>
<dbReference type="InterPro" id="IPR001455">
    <property type="entry name" value="TusA-like"/>
</dbReference>
<dbReference type="OrthoDB" id="9801500at2"/>
<proteinExistence type="predicted"/>